<evidence type="ECO:0000313" key="10">
    <source>
        <dbReference type="EMBL" id="GFY94421.1"/>
    </source>
</evidence>
<evidence type="ECO:0000256" key="4">
    <source>
        <dbReference type="ARBA" id="ARBA00022723"/>
    </source>
</evidence>
<name>A0A7J0F707_9ERIC</name>
<dbReference type="Gene3D" id="1.10.630.10">
    <property type="entry name" value="Cytochrome P450"/>
    <property type="match status" value="1"/>
</dbReference>
<keyword evidence="11" id="KW-1185">Reference proteome</keyword>
<dbReference type="EMBL" id="BJWL01000009">
    <property type="protein sequence ID" value="GFY94421.1"/>
    <property type="molecule type" value="Genomic_DNA"/>
</dbReference>
<evidence type="ECO:0000256" key="8">
    <source>
        <dbReference type="PIRSR" id="PIRSR602401-1"/>
    </source>
</evidence>
<evidence type="ECO:0000256" key="5">
    <source>
        <dbReference type="ARBA" id="ARBA00023002"/>
    </source>
</evidence>
<keyword evidence="5 9" id="KW-0560">Oxidoreductase</keyword>
<dbReference type="GO" id="GO:0020037">
    <property type="term" value="F:heme binding"/>
    <property type="evidence" value="ECO:0007669"/>
    <property type="project" value="InterPro"/>
</dbReference>
<dbReference type="Pfam" id="PF00067">
    <property type="entry name" value="p450"/>
    <property type="match status" value="1"/>
</dbReference>
<evidence type="ECO:0000256" key="7">
    <source>
        <dbReference type="ARBA" id="ARBA00023033"/>
    </source>
</evidence>
<keyword evidence="6 8" id="KW-0408">Iron</keyword>
<dbReference type="SUPFAM" id="SSF48264">
    <property type="entry name" value="Cytochrome P450"/>
    <property type="match status" value="1"/>
</dbReference>
<comment type="similarity">
    <text evidence="2 9">Belongs to the cytochrome P450 family.</text>
</comment>
<gene>
    <name evidence="10" type="ORF">Acr_09g0008670</name>
</gene>
<comment type="caution">
    <text evidence="10">The sequence shown here is derived from an EMBL/GenBank/DDBJ whole genome shotgun (WGS) entry which is preliminary data.</text>
</comment>
<evidence type="ECO:0000256" key="2">
    <source>
        <dbReference type="ARBA" id="ARBA00010617"/>
    </source>
</evidence>
<dbReference type="GO" id="GO:0016705">
    <property type="term" value="F:oxidoreductase activity, acting on paired donors, with incorporation or reduction of molecular oxygen"/>
    <property type="evidence" value="ECO:0007669"/>
    <property type="project" value="InterPro"/>
</dbReference>
<dbReference type="PRINTS" id="PR00385">
    <property type="entry name" value="P450"/>
</dbReference>
<dbReference type="PANTHER" id="PTHR47945:SF6">
    <property type="entry name" value="FERULATE 5-HYDROXYLASE"/>
    <property type="match status" value="1"/>
</dbReference>
<dbReference type="CDD" id="cd11072">
    <property type="entry name" value="CYP71-like"/>
    <property type="match status" value="1"/>
</dbReference>
<comment type="cofactor">
    <cofactor evidence="1 8">
        <name>heme</name>
        <dbReference type="ChEBI" id="CHEBI:30413"/>
    </cofactor>
</comment>
<dbReference type="InterPro" id="IPR017972">
    <property type="entry name" value="Cyt_P450_CS"/>
</dbReference>
<accession>A0A7J0F707</accession>
<feature type="binding site" description="axial binding residue" evidence="8">
    <location>
        <position position="368"/>
    </location>
    <ligand>
        <name>heme</name>
        <dbReference type="ChEBI" id="CHEBI:30413"/>
    </ligand>
    <ligandPart>
        <name>Fe</name>
        <dbReference type="ChEBI" id="CHEBI:18248"/>
    </ligandPart>
</feature>
<dbReference type="GO" id="GO:0004497">
    <property type="term" value="F:monooxygenase activity"/>
    <property type="evidence" value="ECO:0007669"/>
    <property type="project" value="UniProtKB-KW"/>
</dbReference>
<dbReference type="OrthoDB" id="2789670at2759"/>
<keyword evidence="4 8" id="KW-0479">Metal-binding</keyword>
<reference evidence="10 11" key="1">
    <citation type="submission" date="2019-07" db="EMBL/GenBank/DDBJ databases">
        <title>De Novo Assembly of kiwifruit Actinidia rufa.</title>
        <authorList>
            <person name="Sugita-Konishi S."/>
            <person name="Sato K."/>
            <person name="Mori E."/>
            <person name="Abe Y."/>
            <person name="Kisaki G."/>
            <person name="Hamano K."/>
            <person name="Suezawa K."/>
            <person name="Otani M."/>
            <person name="Fukuda T."/>
            <person name="Manabe T."/>
            <person name="Gomi K."/>
            <person name="Tabuchi M."/>
            <person name="Akimitsu K."/>
            <person name="Kataoka I."/>
        </authorList>
    </citation>
    <scope>NUCLEOTIDE SEQUENCE [LARGE SCALE GENOMIC DNA]</scope>
    <source>
        <strain evidence="11">cv. Fuchu</strain>
    </source>
</reference>
<evidence type="ECO:0000313" key="11">
    <source>
        <dbReference type="Proteomes" id="UP000585474"/>
    </source>
</evidence>
<dbReference type="Proteomes" id="UP000585474">
    <property type="component" value="Unassembled WGS sequence"/>
</dbReference>
<protein>
    <submittedName>
        <fullName evidence="10">Ferulic acid 5-hydroxylase 1</fullName>
    </submittedName>
</protein>
<keyword evidence="7 9" id="KW-0503">Monooxygenase</keyword>
<dbReference type="FunFam" id="1.10.630.10:FF:000126">
    <property type="entry name" value="Predicted protein"/>
    <property type="match status" value="1"/>
</dbReference>
<dbReference type="PRINTS" id="PR00463">
    <property type="entry name" value="EP450I"/>
</dbReference>
<evidence type="ECO:0000256" key="1">
    <source>
        <dbReference type="ARBA" id="ARBA00001971"/>
    </source>
</evidence>
<evidence type="ECO:0000256" key="3">
    <source>
        <dbReference type="ARBA" id="ARBA00022617"/>
    </source>
</evidence>
<dbReference type="AlphaFoldDB" id="A0A7J0F707"/>
<organism evidence="10 11">
    <name type="scientific">Actinidia rufa</name>
    <dbReference type="NCBI Taxonomy" id="165716"/>
    <lineage>
        <taxon>Eukaryota</taxon>
        <taxon>Viridiplantae</taxon>
        <taxon>Streptophyta</taxon>
        <taxon>Embryophyta</taxon>
        <taxon>Tracheophyta</taxon>
        <taxon>Spermatophyta</taxon>
        <taxon>Magnoliopsida</taxon>
        <taxon>eudicotyledons</taxon>
        <taxon>Gunneridae</taxon>
        <taxon>Pentapetalae</taxon>
        <taxon>asterids</taxon>
        <taxon>Ericales</taxon>
        <taxon>Actinidiaceae</taxon>
        <taxon>Actinidia</taxon>
    </lineage>
</organism>
<dbReference type="GO" id="GO:0005506">
    <property type="term" value="F:iron ion binding"/>
    <property type="evidence" value="ECO:0007669"/>
    <property type="project" value="InterPro"/>
</dbReference>
<dbReference type="PANTHER" id="PTHR47945">
    <property type="entry name" value="CYTOCHROME P450 84A1-RELATED"/>
    <property type="match status" value="1"/>
</dbReference>
<evidence type="ECO:0000256" key="9">
    <source>
        <dbReference type="RuleBase" id="RU000461"/>
    </source>
</evidence>
<dbReference type="InterPro" id="IPR002401">
    <property type="entry name" value="Cyt_P450_E_grp-I"/>
</dbReference>
<dbReference type="InterPro" id="IPR053062">
    <property type="entry name" value="CYP450_84A"/>
</dbReference>
<evidence type="ECO:0000256" key="6">
    <source>
        <dbReference type="ARBA" id="ARBA00023004"/>
    </source>
</evidence>
<sequence length="431" mass="47919">MLMMGQLTHRGLARLGKQYGGLVHLKMGGLHMVVVSTPEIAREVLQVQDKVFANRPGTVAIRYLTYNRADMAFAHYGPFWRQMRKICIMKVFSRKRAESWASVREEIDSLIAKISTQVGSPVNIGELVFALTTNITYRAAFGSISQEGQGEFVKILQEFSKLFGAFNIGDFFPSLGWVHGDGFNNRLEKARGSLDGFIDRVIDDHVAKKETRDKDCEDDADMDVMFGGTETVASAIEWTMAELLRNRESLKKLQQELAEVVGLDRNLHESDLENLPYFKCIVKETLRLHPPIPLLLHESAAETSVAGHLIPAKSRVMINAWAIGRDGGSWADPNAFKPSRFLTCESPAPDFKGTDFEFIPFGSGRRSCPGMQLGLYAMELTVAHLCHCFTWELPDGMTPSELDMSDVFGLTAPRASRLVAVPSCRLLGSLG</sequence>
<keyword evidence="3 8" id="KW-0349">Heme</keyword>
<proteinExistence type="inferred from homology"/>
<dbReference type="InterPro" id="IPR001128">
    <property type="entry name" value="Cyt_P450"/>
</dbReference>
<dbReference type="InterPro" id="IPR036396">
    <property type="entry name" value="Cyt_P450_sf"/>
</dbReference>
<dbReference type="PROSITE" id="PS00086">
    <property type="entry name" value="CYTOCHROME_P450"/>
    <property type="match status" value="1"/>
</dbReference>